<dbReference type="CDD" id="cd00494">
    <property type="entry name" value="PBP2_HMBS"/>
    <property type="match status" value="1"/>
</dbReference>
<comment type="cofactor">
    <cofactor evidence="8">
        <name>dipyrromethane</name>
        <dbReference type="ChEBI" id="CHEBI:60342"/>
    </cofactor>
    <text evidence="8">Binds 1 dipyrromethane group covalently.</text>
</comment>
<evidence type="ECO:0000256" key="8">
    <source>
        <dbReference type="HAMAP-Rule" id="MF_00260"/>
    </source>
</evidence>
<dbReference type="PANTHER" id="PTHR11557:SF0">
    <property type="entry name" value="PORPHOBILINOGEN DEAMINASE"/>
    <property type="match status" value="1"/>
</dbReference>
<evidence type="ECO:0000256" key="4">
    <source>
        <dbReference type="ARBA" id="ARBA00011245"/>
    </source>
</evidence>
<dbReference type="EMBL" id="DXIQ01000107">
    <property type="protein sequence ID" value="HIV40322.1"/>
    <property type="molecule type" value="Genomic_DNA"/>
</dbReference>
<dbReference type="PANTHER" id="PTHR11557">
    <property type="entry name" value="PORPHOBILINOGEN DEAMINASE"/>
    <property type="match status" value="1"/>
</dbReference>
<dbReference type="GO" id="GO:0006782">
    <property type="term" value="P:protoporphyrinogen IX biosynthetic process"/>
    <property type="evidence" value="ECO:0007669"/>
    <property type="project" value="UniProtKB-UniRule"/>
</dbReference>
<feature type="domain" description="Porphobilinogen deaminase C-terminal" evidence="10">
    <location>
        <begin position="221"/>
        <end position="289"/>
    </location>
</feature>
<gene>
    <name evidence="8 11" type="primary">hemC</name>
    <name evidence="11" type="ORF">H9747_15230</name>
</gene>
<organism evidence="11 12">
    <name type="scientific">Candidatus Blautia stercorigallinarum</name>
    <dbReference type="NCBI Taxonomy" id="2838501"/>
    <lineage>
        <taxon>Bacteria</taxon>
        <taxon>Bacillati</taxon>
        <taxon>Bacillota</taxon>
        <taxon>Clostridia</taxon>
        <taxon>Lachnospirales</taxon>
        <taxon>Lachnospiraceae</taxon>
        <taxon>Blautia</taxon>
    </lineage>
</organism>
<dbReference type="Gene3D" id="3.40.190.10">
    <property type="entry name" value="Periplasmic binding protein-like II"/>
    <property type="match status" value="2"/>
</dbReference>
<proteinExistence type="inferred from homology"/>
<comment type="pathway">
    <text evidence="2">Porphyrin-containing compound metabolism; protoporphyrin-IX biosynthesis; coproporphyrinogen-III from 5-aminolevulinate: step 2/4.</text>
</comment>
<feature type="domain" description="Porphobilinogen deaminase N-terminal" evidence="9">
    <location>
        <begin position="4"/>
        <end position="205"/>
    </location>
</feature>
<evidence type="ECO:0000256" key="2">
    <source>
        <dbReference type="ARBA" id="ARBA00004735"/>
    </source>
</evidence>
<name>A0A9D1THC6_9FIRM</name>
<dbReference type="GO" id="GO:0004418">
    <property type="term" value="F:hydroxymethylbilane synthase activity"/>
    <property type="evidence" value="ECO:0007669"/>
    <property type="project" value="UniProtKB-UniRule"/>
</dbReference>
<dbReference type="FunFam" id="3.40.190.10:FF:000005">
    <property type="entry name" value="Porphobilinogen deaminase"/>
    <property type="match status" value="1"/>
</dbReference>
<comment type="catalytic activity">
    <reaction evidence="7 8">
        <text>4 porphobilinogen + H2O = hydroxymethylbilane + 4 NH4(+)</text>
        <dbReference type="Rhea" id="RHEA:13185"/>
        <dbReference type="ChEBI" id="CHEBI:15377"/>
        <dbReference type="ChEBI" id="CHEBI:28938"/>
        <dbReference type="ChEBI" id="CHEBI:57845"/>
        <dbReference type="ChEBI" id="CHEBI:58126"/>
        <dbReference type="EC" id="2.5.1.61"/>
    </reaction>
</comment>
<dbReference type="PIRSF" id="PIRSF001438">
    <property type="entry name" value="4pyrrol_synth_OHMeBilane_synth"/>
    <property type="match status" value="1"/>
</dbReference>
<protein>
    <recommendedName>
        <fullName evidence="8">Porphobilinogen deaminase</fullName>
        <shortName evidence="8">PBG</shortName>
        <ecNumber evidence="8">2.5.1.61</ecNumber>
    </recommendedName>
    <alternativeName>
        <fullName evidence="8">Hydroxymethylbilane synthase</fullName>
        <shortName evidence="8">HMBS</shortName>
    </alternativeName>
    <alternativeName>
        <fullName evidence="8">Pre-uroporphyrinogen synthase</fullName>
    </alternativeName>
</protein>
<reference evidence="11" key="1">
    <citation type="journal article" date="2021" name="PeerJ">
        <title>Extensive microbial diversity within the chicken gut microbiome revealed by metagenomics and culture.</title>
        <authorList>
            <person name="Gilroy R."/>
            <person name="Ravi A."/>
            <person name="Getino M."/>
            <person name="Pursley I."/>
            <person name="Horton D.L."/>
            <person name="Alikhan N.F."/>
            <person name="Baker D."/>
            <person name="Gharbi K."/>
            <person name="Hall N."/>
            <person name="Watson M."/>
            <person name="Adriaenssens E.M."/>
            <person name="Foster-Nyarko E."/>
            <person name="Jarju S."/>
            <person name="Secka A."/>
            <person name="Antonio M."/>
            <person name="Oren A."/>
            <person name="Chaudhuri R.R."/>
            <person name="La Ragione R."/>
            <person name="Hildebrand F."/>
            <person name="Pallen M.J."/>
        </authorList>
    </citation>
    <scope>NUCLEOTIDE SEQUENCE</scope>
    <source>
        <strain evidence="11">CHK195-9823</strain>
    </source>
</reference>
<dbReference type="HAMAP" id="MF_00260">
    <property type="entry name" value="Porphobil_deam"/>
    <property type="match status" value="1"/>
</dbReference>
<evidence type="ECO:0000256" key="7">
    <source>
        <dbReference type="ARBA" id="ARBA00048169"/>
    </source>
</evidence>
<comment type="similarity">
    <text evidence="3 8">Belongs to the HMBS family.</text>
</comment>
<dbReference type="NCBIfam" id="TIGR00212">
    <property type="entry name" value="hemC"/>
    <property type="match status" value="1"/>
</dbReference>
<dbReference type="PROSITE" id="PS00533">
    <property type="entry name" value="PORPHOBILINOGEN_DEAM"/>
    <property type="match status" value="1"/>
</dbReference>
<evidence type="ECO:0000256" key="3">
    <source>
        <dbReference type="ARBA" id="ARBA00005638"/>
    </source>
</evidence>
<comment type="caution">
    <text evidence="11">The sequence shown here is derived from an EMBL/GenBank/DDBJ whole genome shotgun (WGS) entry which is preliminary data.</text>
</comment>
<comment type="miscellaneous">
    <text evidence="8">The porphobilinogen subunits are added to the dipyrromethane group.</text>
</comment>
<dbReference type="EC" id="2.5.1.61" evidence="8"/>
<evidence type="ECO:0000256" key="5">
    <source>
        <dbReference type="ARBA" id="ARBA00022679"/>
    </source>
</evidence>
<evidence type="ECO:0000259" key="10">
    <source>
        <dbReference type="Pfam" id="PF03900"/>
    </source>
</evidence>
<sequence length="298" mass="32998">MRKVVIGSRESRLAVIQSEIVKKHIEEQNPDIQVEILTMKTTGDIILDRTLDKVGGKGLFVKELDKALLDKRSDISVHSLKDMPMEVPAKLPLAAYSRREDPRDALVLPKGRETMDKTKPIGCSSLRRILQLKEIFPDMEFKSVRGNVLTRLKKLDEGEYGALVLAAAGLKRLGLEDRISRYFTVSEIIPAAGQGILAVQGRAGEDFSYLAGFQDPEAAWAATAERAFVRYLDGGCSSPVAAHGQVQGDELYLLGLYYDEETGKYKRGSKKGSVSMAEELGISLARELREACQKENQQ</sequence>
<dbReference type="SUPFAM" id="SSF53850">
    <property type="entry name" value="Periplasmic binding protein-like II"/>
    <property type="match status" value="1"/>
</dbReference>
<dbReference type="SUPFAM" id="SSF54782">
    <property type="entry name" value="Porphobilinogen deaminase (hydroxymethylbilane synthase), C-terminal domain"/>
    <property type="match status" value="1"/>
</dbReference>
<comment type="function">
    <text evidence="1 8">Tetrapolymerization of the monopyrrole PBG into the hydroxymethylbilane pre-uroporphyrinogen in several discrete steps.</text>
</comment>
<dbReference type="AlphaFoldDB" id="A0A9D1THC6"/>
<dbReference type="InterPro" id="IPR022417">
    <property type="entry name" value="Porphobilin_deaminase_N"/>
</dbReference>
<evidence type="ECO:0000259" key="9">
    <source>
        <dbReference type="Pfam" id="PF01379"/>
    </source>
</evidence>
<evidence type="ECO:0000256" key="6">
    <source>
        <dbReference type="ARBA" id="ARBA00023244"/>
    </source>
</evidence>
<dbReference type="Gene3D" id="3.30.160.40">
    <property type="entry name" value="Porphobilinogen deaminase, C-terminal domain"/>
    <property type="match status" value="1"/>
</dbReference>
<evidence type="ECO:0000256" key="1">
    <source>
        <dbReference type="ARBA" id="ARBA00002869"/>
    </source>
</evidence>
<dbReference type="Pfam" id="PF01379">
    <property type="entry name" value="Porphobil_deam"/>
    <property type="match status" value="1"/>
</dbReference>
<feature type="modified residue" description="S-(dipyrrolylmethanemethyl)cysteine" evidence="8">
    <location>
        <position position="236"/>
    </location>
</feature>
<dbReference type="GO" id="GO:0005737">
    <property type="term" value="C:cytoplasm"/>
    <property type="evidence" value="ECO:0007669"/>
    <property type="project" value="UniProtKB-UniRule"/>
</dbReference>
<dbReference type="InterPro" id="IPR000860">
    <property type="entry name" value="HemC"/>
</dbReference>
<dbReference type="InterPro" id="IPR022419">
    <property type="entry name" value="Porphobilin_deaminase_cofac_BS"/>
</dbReference>
<comment type="subunit">
    <text evidence="4 8">Monomer.</text>
</comment>
<dbReference type="Pfam" id="PF03900">
    <property type="entry name" value="Porphobil_deamC"/>
    <property type="match status" value="1"/>
</dbReference>
<keyword evidence="6 8" id="KW-0627">Porphyrin biosynthesis</keyword>
<evidence type="ECO:0000313" key="12">
    <source>
        <dbReference type="Proteomes" id="UP000886814"/>
    </source>
</evidence>
<keyword evidence="5 8" id="KW-0808">Transferase</keyword>
<dbReference type="FunFam" id="3.40.190.10:FF:000004">
    <property type="entry name" value="Porphobilinogen deaminase"/>
    <property type="match status" value="1"/>
</dbReference>
<dbReference type="Proteomes" id="UP000886814">
    <property type="component" value="Unassembled WGS sequence"/>
</dbReference>
<reference evidence="11" key="2">
    <citation type="submission" date="2021-04" db="EMBL/GenBank/DDBJ databases">
        <authorList>
            <person name="Gilroy R."/>
        </authorList>
    </citation>
    <scope>NUCLEOTIDE SEQUENCE</scope>
    <source>
        <strain evidence="11">CHK195-9823</strain>
    </source>
</reference>
<dbReference type="PRINTS" id="PR00151">
    <property type="entry name" value="PORPHBDMNASE"/>
</dbReference>
<dbReference type="InterPro" id="IPR036803">
    <property type="entry name" value="Porphobilinogen_deaminase_C_sf"/>
</dbReference>
<dbReference type="InterPro" id="IPR022418">
    <property type="entry name" value="Porphobilinogen_deaminase_C"/>
</dbReference>
<accession>A0A9D1THC6</accession>
<evidence type="ECO:0000313" key="11">
    <source>
        <dbReference type="EMBL" id="HIV40322.1"/>
    </source>
</evidence>